<gene>
    <name evidence="3" type="ORF">BBN53_00770</name>
    <name evidence="4" type="ORF">ERS370011_01497</name>
</gene>
<dbReference type="Proteomes" id="UP000092950">
    <property type="component" value="Chromosome"/>
</dbReference>
<feature type="signal peptide" evidence="1">
    <location>
        <begin position="1"/>
        <end position="29"/>
    </location>
</feature>
<feature type="chain" id="PRO_5005268209" evidence="1">
    <location>
        <begin position="30"/>
        <end position="152"/>
    </location>
</feature>
<evidence type="ECO:0000313" key="4">
    <source>
        <dbReference type="EMBL" id="CUI63127.1"/>
    </source>
</evidence>
<dbReference type="KEGG" id="bpdz:BBN53_00770"/>
<proteinExistence type="predicted"/>
<accession>A0A0M7E8Q4</accession>
<evidence type="ECO:0000313" key="3">
    <source>
        <dbReference type="EMBL" id="ANY18123.1"/>
    </source>
</evidence>
<name>A0A0J6BYI4_9BORD</name>
<reference evidence="4 5" key="1">
    <citation type="submission" date="2015-09" db="EMBL/GenBank/DDBJ databases">
        <authorList>
            <person name="Jackson K.R."/>
            <person name="Lunt B.L."/>
            <person name="Fisher J.N.B."/>
            <person name="Gardner A.V."/>
            <person name="Bailey M.E."/>
            <person name="Deus L.M."/>
            <person name="Earl A.S."/>
            <person name="Gibby P.D."/>
            <person name="Hartmann K.A."/>
            <person name="Liu J.E."/>
            <person name="Manci A.M."/>
            <person name="Nielsen D.A."/>
            <person name="Solomon M.B."/>
            <person name="Breakwell D.P."/>
            <person name="Burnett S.H."/>
            <person name="Grose J.H."/>
        </authorList>
    </citation>
    <scope>NUCLEOTIDE SEQUENCE [LARGE SCALE GENOMIC DNA]</scope>
    <source>
        <strain evidence="4 5">2789STDY5608636</strain>
    </source>
</reference>
<dbReference type="AlphaFoldDB" id="A0A0J6BYI4"/>
<keyword evidence="1" id="KW-0732">Signal</keyword>
<feature type="domain" description="DUF302" evidence="2">
    <location>
        <begin position="64"/>
        <end position="123"/>
    </location>
</feature>
<evidence type="ECO:0000259" key="2">
    <source>
        <dbReference type="Pfam" id="PF03625"/>
    </source>
</evidence>
<organism evidence="4 5">
    <name type="scientific">Bordetella pseudohinzii</name>
    <dbReference type="NCBI Taxonomy" id="1331258"/>
    <lineage>
        <taxon>Bacteria</taxon>
        <taxon>Pseudomonadati</taxon>
        <taxon>Pseudomonadota</taxon>
        <taxon>Betaproteobacteria</taxon>
        <taxon>Burkholderiales</taxon>
        <taxon>Alcaligenaceae</taxon>
        <taxon>Bordetella</taxon>
    </lineage>
</organism>
<dbReference type="EMBL" id="CP016440">
    <property type="protein sequence ID" value="ANY18123.1"/>
    <property type="molecule type" value="Genomic_DNA"/>
</dbReference>
<dbReference type="Pfam" id="PF03625">
    <property type="entry name" value="DUF302"/>
    <property type="match status" value="1"/>
</dbReference>
<evidence type="ECO:0000313" key="6">
    <source>
        <dbReference type="Proteomes" id="UP000092950"/>
    </source>
</evidence>
<protein>
    <submittedName>
        <fullName evidence="4">Uncharacterized conserved protein</fullName>
    </submittedName>
</protein>
<dbReference type="InterPro" id="IPR005180">
    <property type="entry name" value="DUF302"/>
</dbReference>
<dbReference type="SUPFAM" id="SSF103247">
    <property type="entry name" value="TT1751-like"/>
    <property type="match status" value="1"/>
</dbReference>
<dbReference type="PANTHER" id="PTHR38342:SF2">
    <property type="entry name" value="INNER MEMBRANE OR EXPORTED"/>
    <property type="match status" value="1"/>
</dbReference>
<evidence type="ECO:0000256" key="1">
    <source>
        <dbReference type="SAM" id="SignalP"/>
    </source>
</evidence>
<dbReference type="CDD" id="cd14797">
    <property type="entry name" value="DUF302"/>
    <property type="match status" value="1"/>
</dbReference>
<dbReference type="InterPro" id="IPR035923">
    <property type="entry name" value="TT1751-like_sf"/>
</dbReference>
<dbReference type="RefSeq" id="WP_043211115.1">
    <property type="nucleotide sequence ID" value="NZ_CAJGUQ010000426.1"/>
</dbReference>
<dbReference type="Proteomes" id="UP000053096">
    <property type="component" value="Unassembled WGS sequence"/>
</dbReference>
<dbReference type="Gene3D" id="3.30.310.70">
    <property type="entry name" value="TT1751-like domain"/>
    <property type="match status" value="1"/>
</dbReference>
<dbReference type="OrthoDB" id="9799367at2"/>
<evidence type="ECO:0000313" key="5">
    <source>
        <dbReference type="Proteomes" id="UP000053096"/>
    </source>
</evidence>
<accession>A0A0J6BYI4</accession>
<keyword evidence="6" id="KW-1185">Reference proteome</keyword>
<sequence>MKPSTRLPLIRRFIGGAALALAMAAGAQAHDALVKFNSARGFDETVTHLRQGLVEQGMTIFAEIDHAGAAKAAGLAMPPAKVLIFGNPKAGTPLMLAAPDVALDLPLRVLVREQDGRVEVLMHPMANLGLPAGLQGRLAPVIELVGKRVAQK</sequence>
<dbReference type="EMBL" id="CYTV01000003">
    <property type="protein sequence ID" value="CUI63127.1"/>
    <property type="molecule type" value="Genomic_DNA"/>
</dbReference>
<reference evidence="3 6" key="2">
    <citation type="submission" date="2016-07" db="EMBL/GenBank/DDBJ databases">
        <title>Complete genome sequences of Bordetella pseudohinzii.</title>
        <authorList>
            <person name="Spilker T."/>
            <person name="Darrah R."/>
            <person name="LiPuma J.J."/>
        </authorList>
    </citation>
    <scope>NUCLEOTIDE SEQUENCE [LARGE SCALE GENOMIC DNA]</scope>
    <source>
        <strain evidence="3 6">HI4681</strain>
    </source>
</reference>
<dbReference type="PANTHER" id="PTHR38342">
    <property type="entry name" value="SLR5037 PROTEIN"/>
    <property type="match status" value="1"/>
</dbReference>